<organism evidence="4 5">
    <name type="scientific">Conexibacter stalactiti</name>
    <dbReference type="NCBI Taxonomy" id="1940611"/>
    <lineage>
        <taxon>Bacteria</taxon>
        <taxon>Bacillati</taxon>
        <taxon>Actinomycetota</taxon>
        <taxon>Thermoleophilia</taxon>
        <taxon>Solirubrobacterales</taxon>
        <taxon>Conexibacteraceae</taxon>
        <taxon>Conexibacter</taxon>
    </lineage>
</organism>
<proteinExistence type="predicted"/>
<name>A0ABU4I1M6_9ACTN</name>
<dbReference type="EMBL" id="JAWSTH010000190">
    <property type="protein sequence ID" value="MDW5598822.1"/>
    <property type="molecule type" value="Genomic_DNA"/>
</dbReference>
<feature type="domain" description="Orc1-like AAA ATPase" evidence="3">
    <location>
        <begin position="7"/>
        <end position="174"/>
    </location>
</feature>
<feature type="non-terminal residue" evidence="4">
    <location>
        <position position="359"/>
    </location>
</feature>
<sequence>MTATSERLLERDAEVARLRRALAAATDGAGGVTVLAAPAGLGKTALLEAALAEAAANGLRPLTARAGELEQEFAFGVVRQLVEPAVVAASDEERARLLSGAARRAATVLDLEPDAALDRDVHATLHGLYWLLLNLAADGPLVLAIDDLQWADEPSLRCLAYVARRLEGVPLAIVATMRTEAAGGRVELPDAATDSASAVAATAARLTAIEELLAGPGAERIEPAPLSVEAVAELLERALGRPSEPAFATACRAHTAGNPFLLSEVVAELAAEGVAPTAARAAELERIVPTRVGETLRRHLARLAPDARALAAAVAVLGEGAELPVAAELAALGRARAAVVAAELVGAQVLAPAAAPRFR</sequence>
<evidence type="ECO:0000256" key="1">
    <source>
        <dbReference type="ARBA" id="ARBA00022741"/>
    </source>
</evidence>
<dbReference type="InterPro" id="IPR041664">
    <property type="entry name" value="AAA_16"/>
</dbReference>
<evidence type="ECO:0000259" key="3">
    <source>
        <dbReference type="Pfam" id="PF13191"/>
    </source>
</evidence>
<keyword evidence="1" id="KW-0547">Nucleotide-binding</keyword>
<protein>
    <submittedName>
        <fullName evidence="4">AAA family ATPase</fullName>
    </submittedName>
</protein>
<evidence type="ECO:0000313" key="4">
    <source>
        <dbReference type="EMBL" id="MDW5598822.1"/>
    </source>
</evidence>
<keyword evidence="5" id="KW-1185">Reference proteome</keyword>
<evidence type="ECO:0000313" key="5">
    <source>
        <dbReference type="Proteomes" id="UP001284601"/>
    </source>
</evidence>
<dbReference type="RefSeq" id="WP_318601411.1">
    <property type="nucleotide sequence ID" value="NZ_JAWSTH010000190.1"/>
</dbReference>
<dbReference type="Pfam" id="PF13191">
    <property type="entry name" value="AAA_16"/>
    <property type="match status" value="1"/>
</dbReference>
<evidence type="ECO:0000256" key="2">
    <source>
        <dbReference type="ARBA" id="ARBA00022840"/>
    </source>
</evidence>
<comment type="caution">
    <text evidence="4">The sequence shown here is derived from an EMBL/GenBank/DDBJ whole genome shotgun (WGS) entry which is preliminary data.</text>
</comment>
<dbReference type="PANTHER" id="PTHR16305">
    <property type="entry name" value="TESTICULAR SOLUBLE ADENYLYL CYCLASE"/>
    <property type="match status" value="1"/>
</dbReference>
<dbReference type="InterPro" id="IPR027417">
    <property type="entry name" value="P-loop_NTPase"/>
</dbReference>
<reference evidence="5" key="1">
    <citation type="submission" date="2023-07" db="EMBL/GenBank/DDBJ databases">
        <title>Conexibacter stalactiti sp. nov., isolated from stalactites in a lava cave and emended description of the genus Conexibacter.</title>
        <authorList>
            <person name="Lee S.D."/>
        </authorList>
    </citation>
    <scope>NUCLEOTIDE SEQUENCE [LARGE SCALE GENOMIC DNA]</scope>
    <source>
        <strain evidence="5">KCTC 39840</strain>
    </source>
</reference>
<dbReference type="SUPFAM" id="SSF52540">
    <property type="entry name" value="P-loop containing nucleoside triphosphate hydrolases"/>
    <property type="match status" value="1"/>
</dbReference>
<dbReference type="Proteomes" id="UP001284601">
    <property type="component" value="Unassembled WGS sequence"/>
</dbReference>
<dbReference type="PANTHER" id="PTHR16305:SF35">
    <property type="entry name" value="TRANSCRIPTIONAL ACTIVATOR DOMAIN"/>
    <property type="match status" value="1"/>
</dbReference>
<gene>
    <name evidence="4" type="ORF">R7226_30975</name>
</gene>
<dbReference type="Gene3D" id="3.40.50.300">
    <property type="entry name" value="P-loop containing nucleotide triphosphate hydrolases"/>
    <property type="match status" value="1"/>
</dbReference>
<keyword evidence="2" id="KW-0067">ATP-binding</keyword>
<reference evidence="4 5" key="2">
    <citation type="submission" date="2023-10" db="EMBL/GenBank/DDBJ databases">
        <authorList>
            <person name="Han X.F."/>
        </authorList>
    </citation>
    <scope>NUCLEOTIDE SEQUENCE [LARGE SCALE GENOMIC DNA]</scope>
    <source>
        <strain evidence="4 5">KCTC 39840</strain>
    </source>
</reference>
<accession>A0ABU4I1M6</accession>